<evidence type="ECO:0000313" key="3">
    <source>
        <dbReference type="Proteomes" id="UP000013966"/>
    </source>
</evidence>
<gene>
    <name evidence="2" type="ORF">BRPE64_CCDS03080</name>
</gene>
<keyword evidence="3" id="KW-1185">Reference proteome</keyword>
<protein>
    <submittedName>
        <fullName evidence="2">Putative transcriptional regulator Fis family</fullName>
    </submittedName>
</protein>
<evidence type="ECO:0000313" key="2">
    <source>
        <dbReference type="EMBL" id="BAN26391.1"/>
    </source>
</evidence>
<proteinExistence type="predicted"/>
<organism evidence="2 3">
    <name type="scientific">Caballeronia insecticola</name>
    <dbReference type="NCBI Taxonomy" id="758793"/>
    <lineage>
        <taxon>Bacteria</taxon>
        <taxon>Pseudomonadati</taxon>
        <taxon>Pseudomonadota</taxon>
        <taxon>Betaproteobacteria</taxon>
        <taxon>Burkholderiales</taxon>
        <taxon>Burkholderiaceae</taxon>
        <taxon>Caballeronia</taxon>
    </lineage>
</organism>
<evidence type="ECO:0000259" key="1">
    <source>
        <dbReference type="Pfam" id="PF02954"/>
    </source>
</evidence>
<dbReference type="HOGENOM" id="CLU_643948_0_0_4"/>
<dbReference type="InterPro" id="IPR009057">
    <property type="entry name" value="Homeodomain-like_sf"/>
</dbReference>
<dbReference type="AlphaFoldDB" id="R4X1X3"/>
<dbReference type="Gene3D" id="1.10.10.60">
    <property type="entry name" value="Homeodomain-like"/>
    <property type="match status" value="1"/>
</dbReference>
<dbReference type="GO" id="GO:0043565">
    <property type="term" value="F:sequence-specific DNA binding"/>
    <property type="evidence" value="ECO:0007669"/>
    <property type="project" value="InterPro"/>
</dbReference>
<reference evidence="2 3" key="1">
    <citation type="journal article" date="2013" name="Genome Announc.">
        <title>Complete Genome Sequence of Burkholderia sp. Strain RPE64, Bacterial Symbiont of the Bean Bug Riptortus pedestris.</title>
        <authorList>
            <person name="Shibata T.F."/>
            <person name="Maeda T."/>
            <person name="Nikoh N."/>
            <person name="Yamaguchi K."/>
            <person name="Oshima K."/>
            <person name="Hattori M."/>
            <person name="Nishiyama T."/>
            <person name="Hasebe M."/>
            <person name="Fukatsu T."/>
            <person name="Kikuchi Y."/>
            <person name="Shigenobu S."/>
        </authorList>
    </citation>
    <scope>NUCLEOTIDE SEQUENCE [LARGE SCALE GENOMIC DNA]</scope>
</reference>
<reference evidence="2 3" key="2">
    <citation type="journal article" date="2018" name="Int. J. Syst. Evol. Microbiol.">
        <title>Burkholderia insecticola sp. nov., a gut symbiotic bacterium of the bean bug Riptortus pedestris.</title>
        <authorList>
            <person name="Takeshita K."/>
            <person name="Tamaki H."/>
            <person name="Ohbayashi T."/>
            <person name="Meng X.-Y."/>
            <person name="Sone T."/>
            <person name="Mitani Y."/>
            <person name="Peeters C."/>
            <person name="Kikuchi Y."/>
            <person name="Vandamme P."/>
        </authorList>
    </citation>
    <scope>NUCLEOTIDE SEQUENCE [LARGE SCALE GENOMIC DNA]</scope>
    <source>
        <strain evidence="2">RPE64</strain>
    </source>
</reference>
<dbReference type="KEGG" id="buo:BRPE64_CCDS03080"/>
<dbReference type="STRING" id="758793.BRPE64_CCDS03080"/>
<name>R4X1X3_9BURK</name>
<dbReference type="InterPro" id="IPR002197">
    <property type="entry name" value="HTH_Fis"/>
</dbReference>
<dbReference type="Pfam" id="PF02954">
    <property type="entry name" value="HTH_8"/>
    <property type="match status" value="1"/>
</dbReference>
<dbReference type="SUPFAM" id="SSF46689">
    <property type="entry name" value="Homeodomain-like"/>
    <property type="match status" value="1"/>
</dbReference>
<dbReference type="PATRIC" id="fig|758793.3.peg.4629"/>
<sequence length="357" mass="38705">MFGTELRKIRARERFLQDGERPSGLVSEPIIQSWERCLSRGRSMHEFVVPTLLPKHALKHTLRRSRRILDAAEPDLLKLDAALTHTGCSVSLLDPAGVVIHASSGHSISGDLARQWCRVGVDLSEQAIGTSAPGIVMQSGCAAQVDCAEHYFAGHASMRCAAAPVLDWHGGFAGLLNIAVESRTFGFDAKEVVTMHAASIEHRLLRMQPAGYWLIEFHIATDMIGSGSAGLAGVRPDGRVAWINGVGARLLGVSRAPNRDVESMFGLTFDVLSRHDETMLHRLPNGLTVCLSISGSPAHGSMQTHIAVSRDDRLADQHHRLILETLAAHDGNISRAARRLGVSRGTIYRAMGMSASR</sequence>
<dbReference type="InterPro" id="IPR029016">
    <property type="entry name" value="GAF-like_dom_sf"/>
</dbReference>
<dbReference type="Proteomes" id="UP000013966">
    <property type="component" value="Chromosome 3"/>
</dbReference>
<accession>R4X1X3</accession>
<dbReference type="EMBL" id="AP013060">
    <property type="protein sequence ID" value="BAN26391.1"/>
    <property type="molecule type" value="Genomic_DNA"/>
</dbReference>
<feature type="domain" description="DNA binding HTH" evidence="1">
    <location>
        <begin position="319"/>
        <end position="351"/>
    </location>
</feature>
<dbReference type="Gene3D" id="3.30.450.40">
    <property type="match status" value="1"/>
</dbReference>